<feature type="transmembrane region" description="Helical" evidence="1">
    <location>
        <begin position="186"/>
        <end position="204"/>
    </location>
</feature>
<evidence type="ECO:0008006" key="4">
    <source>
        <dbReference type="Google" id="ProtNLM"/>
    </source>
</evidence>
<dbReference type="KEGG" id="pbj:VN24_05925"/>
<feature type="transmembrane region" description="Helical" evidence="1">
    <location>
        <begin position="126"/>
        <end position="150"/>
    </location>
</feature>
<protein>
    <recommendedName>
        <fullName evidence="4">DUF4386 family protein</fullName>
    </recommendedName>
</protein>
<dbReference type="AlphaFoldDB" id="A0A0D5NGX0"/>
<gene>
    <name evidence="2" type="ORF">VN24_05925</name>
</gene>
<dbReference type="PATRIC" id="fig|1126833.4.peg.1287"/>
<dbReference type="RefSeq" id="WP_045669633.1">
    <property type="nucleotide sequence ID" value="NZ_CP011058.1"/>
</dbReference>
<name>A0A0D5NGX0_9BACL</name>
<feature type="transmembrane region" description="Helical" evidence="1">
    <location>
        <begin position="77"/>
        <end position="106"/>
    </location>
</feature>
<feature type="transmembrane region" description="Helical" evidence="1">
    <location>
        <begin position="162"/>
        <end position="180"/>
    </location>
</feature>
<dbReference type="EMBL" id="CP011058">
    <property type="protein sequence ID" value="AJY74197.1"/>
    <property type="molecule type" value="Genomic_DNA"/>
</dbReference>
<feature type="transmembrane region" description="Helical" evidence="1">
    <location>
        <begin position="42"/>
        <end position="65"/>
    </location>
</feature>
<dbReference type="Proteomes" id="UP000032633">
    <property type="component" value="Chromosome"/>
</dbReference>
<dbReference type="STRING" id="1126833.VN24_05925"/>
<proteinExistence type="predicted"/>
<evidence type="ECO:0000256" key="1">
    <source>
        <dbReference type="SAM" id="Phobius"/>
    </source>
</evidence>
<dbReference type="OrthoDB" id="3625422at2"/>
<dbReference type="HOGENOM" id="CLU_1217786_0_0_9"/>
<sequence>MKITASNLIRWAGLSAVVAGILFVVIQMIHPPEILSSVTTGAWAIVHYLTIAMSLFGLLGIAGIYARQVKEAGWLGLAGFLLYSLWLVLVTAFTFAEAFILPLLATDAPKFVEGFLGLSSGSAGEMSLGALTAAPPVSGVLYMLGGLLVGIATFRAGILPRWAAGVLAFGAVSALAASLLPHGLGRIAAVPVGLGLAWLGYALWSERRE</sequence>
<feature type="transmembrane region" description="Helical" evidence="1">
    <location>
        <begin position="12"/>
        <end position="30"/>
    </location>
</feature>
<evidence type="ECO:0000313" key="3">
    <source>
        <dbReference type="Proteomes" id="UP000032633"/>
    </source>
</evidence>
<keyword evidence="1" id="KW-0472">Membrane</keyword>
<organism evidence="2 3">
    <name type="scientific">Paenibacillus beijingensis</name>
    <dbReference type="NCBI Taxonomy" id="1126833"/>
    <lineage>
        <taxon>Bacteria</taxon>
        <taxon>Bacillati</taxon>
        <taxon>Bacillota</taxon>
        <taxon>Bacilli</taxon>
        <taxon>Bacillales</taxon>
        <taxon>Paenibacillaceae</taxon>
        <taxon>Paenibacillus</taxon>
    </lineage>
</organism>
<accession>A0A0D5NGX0</accession>
<reference evidence="3" key="2">
    <citation type="submission" date="2015-03" db="EMBL/GenBank/DDBJ databases">
        <title>Genome sequence of Paenibacillus beijingensis strain DSM 24997T.</title>
        <authorList>
            <person name="Kwak Y."/>
            <person name="Shin J.-H."/>
        </authorList>
    </citation>
    <scope>NUCLEOTIDE SEQUENCE [LARGE SCALE GENOMIC DNA]</scope>
    <source>
        <strain evidence="3">DSM 24997</strain>
    </source>
</reference>
<evidence type="ECO:0000313" key="2">
    <source>
        <dbReference type="EMBL" id="AJY74197.1"/>
    </source>
</evidence>
<keyword evidence="1" id="KW-0812">Transmembrane</keyword>
<keyword evidence="1" id="KW-1133">Transmembrane helix</keyword>
<keyword evidence="3" id="KW-1185">Reference proteome</keyword>
<reference evidence="2 3" key="1">
    <citation type="journal article" date="2015" name="J. Biotechnol.">
        <title>Complete genome sequence of Paenibacillus beijingensis 7188(T) (=DSM 24997(T)), a novel rhizobacterium from jujube garden soil.</title>
        <authorList>
            <person name="Kwak Y."/>
            <person name="Shin J.H."/>
        </authorList>
    </citation>
    <scope>NUCLEOTIDE SEQUENCE [LARGE SCALE GENOMIC DNA]</scope>
    <source>
        <strain evidence="2 3">DSM 24997</strain>
    </source>
</reference>